<evidence type="ECO:0000256" key="8">
    <source>
        <dbReference type="SAM" id="MobiDB-lite"/>
    </source>
</evidence>
<dbReference type="InterPro" id="IPR058353">
    <property type="entry name" value="DUF8040"/>
</dbReference>
<evidence type="ECO:0000256" key="6">
    <source>
        <dbReference type="ARBA" id="ARBA00022801"/>
    </source>
</evidence>
<comment type="caution">
    <text evidence="11">The sequence shown here is derived from an EMBL/GenBank/DDBJ whole genome shotgun (WGS) entry which is preliminary data.</text>
</comment>
<protein>
    <recommendedName>
        <fullName evidence="13">DDE Tnp4 domain-containing protein</fullName>
    </recommendedName>
</protein>
<evidence type="ECO:0000259" key="9">
    <source>
        <dbReference type="Pfam" id="PF13359"/>
    </source>
</evidence>
<evidence type="ECO:0000256" key="1">
    <source>
        <dbReference type="ARBA" id="ARBA00001968"/>
    </source>
</evidence>
<dbReference type="PANTHER" id="PTHR22930">
    <property type="match status" value="1"/>
</dbReference>
<reference evidence="11 12" key="1">
    <citation type="submission" date="2024-01" db="EMBL/GenBank/DDBJ databases">
        <title>A telomere-to-telomere, gap-free genome of sweet tea (Lithocarpus litseifolius).</title>
        <authorList>
            <person name="Zhou J."/>
        </authorList>
    </citation>
    <scope>NUCLEOTIDE SEQUENCE [LARGE SCALE GENOMIC DNA]</scope>
    <source>
        <strain evidence="11">Zhou-2022a</strain>
        <tissue evidence="11">Leaf</tissue>
    </source>
</reference>
<comment type="similarity">
    <text evidence="3">Belongs to the HARBI1 family.</text>
</comment>
<dbReference type="InterPro" id="IPR027806">
    <property type="entry name" value="HARBI1_dom"/>
</dbReference>
<dbReference type="Proteomes" id="UP001459277">
    <property type="component" value="Unassembled WGS sequence"/>
</dbReference>
<keyword evidence="4" id="KW-0540">Nuclease</keyword>
<dbReference type="GO" id="GO:0005634">
    <property type="term" value="C:nucleus"/>
    <property type="evidence" value="ECO:0007669"/>
    <property type="project" value="UniProtKB-SubCell"/>
</dbReference>
<feature type="domain" description="DUF8040" evidence="10">
    <location>
        <begin position="95"/>
        <end position="190"/>
    </location>
</feature>
<comment type="subcellular location">
    <subcellularLocation>
        <location evidence="2">Nucleus</location>
    </subcellularLocation>
</comment>
<keyword evidence="12" id="KW-1185">Reference proteome</keyword>
<evidence type="ECO:0000256" key="7">
    <source>
        <dbReference type="ARBA" id="ARBA00023242"/>
    </source>
</evidence>
<dbReference type="GO" id="GO:0016787">
    <property type="term" value="F:hydrolase activity"/>
    <property type="evidence" value="ECO:0007669"/>
    <property type="project" value="UniProtKB-KW"/>
</dbReference>
<feature type="region of interest" description="Disordered" evidence="8">
    <location>
        <begin position="414"/>
        <end position="434"/>
    </location>
</feature>
<evidence type="ECO:0000313" key="12">
    <source>
        <dbReference type="Proteomes" id="UP001459277"/>
    </source>
</evidence>
<dbReference type="PANTHER" id="PTHR22930:SF280">
    <property type="entry name" value="OS11G0202600 PROTEIN"/>
    <property type="match status" value="1"/>
</dbReference>
<comment type="cofactor">
    <cofactor evidence="1">
        <name>a divalent metal cation</name>
        <dbReference type="ChEBI" id="CHEBI:60240"/>
    </cofactor>
</comment>
<evidence type="ECO:0000256" key="3">
    <source>
        <dbReference type="ARBA" id="ARBA00006958"/>
    </source>
</evidence>
<evidence type="ECO:0000256" key="5">
    <source>
        <dbReference type="ARBA" id="ARBA00022723"/>
    </source>
</evidence>
<feature type="domain" description="DDE Tnp4" evidence="9">
    <location>
        <begin position="227"/>
        <end position="390"/>
    </location>
</feature>
<name>A0AAW2DI58_9ROSI</name>
<proteinExistence type="inferred from homology"/>
<keyword evidence="7" id="KW-0539">Nucleus</keyword>
<organism evidence="11 12">
    <name type="scientific">Lithocarpus litseifolius</name>
    <dbReference type="NCBI Taxonomy" id="425828"/>
    <lineage>
        <taxon>Eukaryota</taxon>
        <taxon>Viridiplantae</taxon>
        <taxon>Streptophyta</taxon>
        <taxon>Embryophyta</taxon>
        <taxon>Tracheophyta</taxon>
        <taxon>Spermatophyta</taxon>
        <taxon>Magnoliopsida</taxon>
        <taxon>eudicotyledons</taxon>
        <taxon>Gunneridae</taxon>
        <taxon>Pentapetalae</taxon>
        <taxon>rosids</taxon>
        <taxon>fabids</taxon>
        <taxon>Fagales</taxon>
        <taxon>Fagaceae</taxon>
        <taxon>Lithocarpus</taxon>
    </lineage>
</organism>
<dbReference type="EMBL" id="JAZDWU010000002">
    <property type="protein sequence ID" value="KAL0010327.1"/>
    <property type="molecule type" value="Genomic_DNA"/>
</dbReference>
<evidence type="ECO:0000256" key="4">
    <source>
        <dbReference type="ARBA" id="ARBA00022722"/>
    </source>
</evidence>
<dbReference type="Pfam" id="PF26138">
    <property type="entry name" value="DUF8040"/>
    <property type="match status" value="1"/>
</dbReference>
<keyword evidence="6" id="KW-0378">Hydrolase</keyword>
<dbReference type="GO" id="GO:0004518">
    <property type="term" value="F:nuclease activity"/>
    <property type="evidence" value="ECO:0007669"/>
    <property type="project" value="UniProtKB-KW"/>
</dbReference>
<dbReference type="Pfam" id="PF13359">
    <property type="entry name" value="DDE_Tnp_4"/>
    <property type="match status" value="1"/>
</dbReference>
<dbReference type="AlphaFoldDB" id="A0AAW2DI58"/>
<dbReference type="GO" id="GO:0046872">
    <property type="term" value="F:metal ion binding"/>
    <property type="evidence" value="ECO:0007669"/>
    <property type="project" value="UniProtKB-KW"/>
</dbReference>
<keyword evidence="5" id="KW-0479">Metal-binding</keyword>
<evidence type="ECO:0000256" key="2">
    <source>
        <dbReference type="ARBA" id="ARBA00004123"/>
    </source>
</evidence>
<feature type="compositionally biased region" description="Polar residues" evidence="8">
    <location>
        <begin position="417"/>
        <end position="429"/>
    </location>
</feature>
<accession>A0AAW2DI58</accession>
<evidence type="ECO:0000259" key="10">
    <source>
        <dbReference type="Pfam" id="PF26138"/>
    </source>
</evidence>
<sequence>MVSPNDPFWTFDFDDAYFDSNDDDMESSGCADDIDVSDCDHDMDVSDCDYYMDIGADTDSDYDSEEDEFWIVFPLVSEMVAYFQRHYDKRPMHISILSGKDYMAEVRDGNPTNCHDMFCMTLDLFYHLVDELKQHGYLKKGKGHVDVQEAVAIFLYMVGHNTRMRPVGDRFQHSTEIVRHKFHRVLRAVHTYGQHLIKLDPNVVGLPEHMQSNNKYYPWFERSIGAIDGTHISARPPTERTQPHRSRKSTITTNVMCACDHDMKFTYVHSGWEGSAHDSKVFEEAIKDPKHGFPWPPEGSYYLVDSGYPIGASFLSPHKATRYHAQEFRRSSRQPASGKELFNYRHSSLHMVIERSFGVLKARFPILSCMANYKESRQRLVVFACCALHNFICINNLRDEMFNSWENLDVNRGDIQARNNGNSPESSTSAKRRHVKEMSDVVKRAMGEFRDEVAVRMWEEYT</sequence>
<evidence type="ECO:0000313" key="11">
    <source>
        <dbReference type="EMBL" id="KAL0010327.1"/>
    </source>
</evidence>
<evidence type="ECO:0008006" key="13">
    <source>
        <dbReference type="Google" id="ProtNLM"/>
    </source>
</evidence>
<dbReference type="InterPro" id="IPR045249">
    <property type="entry name" value="HARBI1-like"/>
</dbReference>
<gene>
    <name evidence="11" type="ORF">SO802_005435</name>
</gene>